<reference evidence="2 3" key="1">
    <citation type="submission" date="2018-05" db="EMBL/GenBank/DDBJ databases">
        <title>Pararhodobacter marina sp. nov., isolated from deep-sea water of the Indian Ocean.</title>
        <authorList>
            <person name="Lai Q.Sr."/>
            <person name="Liu X."/>
            <person name="Shao Z."/>
        </authorList>
    </citation>
    <scope>NUCLEOTIDE SEQUENCE [LARGE SCALE GENOMIC DNA]</scope>
    <source>
        <strain evidence="2 3">CIC4N-9</strain>
    </source>
</reference>
<keyword evidence="1" id="KW-0732">Signal</keyword>
<keyword evidence="3" id="KW-1185">Reference proteome</keyword>
<sequence>MTTTTAIAACLLPLAAFPALAQERALAIEVGPATDSFAPSRIGLRVSGPTSEPASSFVRGCRGQVMAEADGVAFEVTAPMTTLAFSAAGEGLASMVVGTADGLYRCALADDQGYVSNSLGEVQPGRYMVWLGTEEGGTVDARLFASERAVSAIELFGFDVSRLGEPRNGRFVYQASSESGRQTLLTGAPLLAETPINPLSPDSCWGYGRLDAADAVLSVEEAGQTLSIFAMSPRDLVMAVIDPSGSVHCNDDVYQLNPAITLPNAEPGDYQIIVGGYSSGGGDSYDLYASAGAPAFVETQVDADAEPRAGRATIDAASGAGGLRLTSAPLSGGTDPLEGLSTEAFCAGYSDLSAPDMVVTLDAAQPLLSLYARAETDLTLAIRAPDGSWSCNDDSFQLNPGISFNNAQAGEYAVFVGSYMSGEQGEYNLYASLGQPNWEGTEPAGGFSAPDWLNYAAEPSVATLTYGPETLIDPRVIFDIAPSQTDSFGMADGCAGFLTPTQPDLVVEAEEGLPQLMVYMVSDSDGTLTVVGPDGQLYCNDDFEQLNPGVMIPNPQPGPYAIFAGTYGGNGGMATMGVTVASPQWVMDREH</sequence>
<dbReference type="EMBL" id="QEYD01000006">
    <property type="protein sequence ID" value="PWE28650.1"/>
    <property type="molecule type" value="Genomic_DNA"/>
</dbReference>
<feature type="chain" id="PRO_5015494542" description="Peptidase C-terminal archaeal/bacterial domain-containing protein" evidence="1">
    <location>
        <begin position="22"/>
        <end position="591"/>
    </location>
</feature>
<evidence type="ECO:0008006" key="4">
    <source>
        <dbReference type="Google" id="ProtNLM"/>
    </source>
</evidence>
<evidence type="ECO:0000313" key="2">
    <source>
        <dbReference type="EMBL" id="PWE28650.1"/>
    </source>
</evidence>
<protein>
    <recommendedName>
        <fullName evidence="4">Peptidase C-terminal archaeal/bacterial domain-containing protein</fullName>
    </recommendedName>
</protein>
<evidence type="ECO:0000256" key="1">
    <source>
        <dbReference type="SAM" id="SignalP"/>
    </source>
</evidence>
<gene>
    <name evidence="2" type="ORF">C4N9_11755</name>
</gene>
<evidence type="ECO:0000313" key="3">
    <source>
        <dbReference type="Proteomes" id="UP000244940"/>
    </source>
</evidence>
<dbReference type="AlphaFoldDB" id="A0A2U2C9U9"/>
<accession>A0A2U2C9U9</accession>
<organism evidence="2 3">
    <name type="scientific">Pararhodobacter marinus</name>
    <dbReference type="NCBI Taxonomy" id="2184063"/>
    <lineage>
        <taxon>Bacteria</taxon>
        <taxon>Pseudomonadati</taxon>
        <taxon>Pseudomonadota</taxon>
        <taxon>Alphaproteobacteria</taxon>
        <taxon>Rhodobacterales</taxon>
        <taxon>Paracoccaceae</taxon>
        <taxon>Pararhodobacter</taxon>
    </lineage>
</organism>
<proteinExistence type="predicted"/>
<name>A0A2U2C9U9_9RHOB</name>
<dbReference type="Proteomes" id="UP000244940">
    <property type="component" value="Unassembled WGS sequence"/>
</dbReference>
<comment type="caution">
    <text evidence="2">The sequence shown here is derived from an EMBL/GenBank/DDBJ whole genome shotgun (WGS) entry which is preliminary data.</text>
</comment>
<feature type="signal peptide" evidence="1">
    <location>
        <begin position="1"/>
        <end position="21"/>
    </location>
</feature>